<evidence type="ECO:0000313" key="2">
    <source>
        <dbReference type="EMBL" id="MCB5444981.1"/>
    </source>
</evidence>
<keyword evidence="1" id="KW-1133">Transmembrane helix</keyword>
<organism evidence="3">
    <name type="scientific">Intestinibacter bartlettii</name>
    <dbReference type="NCBI Taxonomy" id="261299"/>
    <lineage>
        <taxon>Bacteria</taxon>
        <taxon>Bacillati</taxon>
        <taxon>Bacillota</taxon>
        <taxon>Clostridia</taxon>
        <taxon>Peptostreptococcales</taxon>
        <taxon>Peptostreptococcaceae</taxon>
        <taxon>Intestinibacter</taxon>
    </lineage>
</organism>
<keyword evidence="1" id="KW-0812">Transmembrane</keyword>
<reference evidence="3" key="1">
    <citation type="submission" date="2019-11" db="EMBL/GenBank/DDBJ databases">
        <authorList>
            <person name="Feng L."/>
        </authorList>
    </citation>
    <scope>NUCLEOTIDE SEQUENCE</scope>
    <source>
        <strain evidence="3">IbartlettiiLFYP30</strain>
    </source>
</reference>
<feature type="transmembrane region" description="Helical" evidence="1">
    <location>
        <begin position="29"/>
        <end position="47"/>
    </location>
</feature>
<sequence>MTIDMLFKIALLIVVCGIGIKLLKFLSGVVFKVALVMVVVLLFVQLIR</sequence>
<name>A0A6N3CFD3_9FIRM</name>
<evidence type="ECO:0000313" key="3">
    <source>
        <dbReference type="EMBL" id="VYU15696.1"/>
    </source>
</evidence>
<evidence type="ECO:0000313" key="4">
    <source>
        <dbReference type="Proteomes" id="UP001299409"/>
    </source>
</evidence>
<dbReference type="EMBL" id="CACRUE010000029">
    <property type="protein sequence ID" value="VYU15696.1"/>
    <property type="molecule type" value="Genomic_DNA"/>
</dbReference>
<keyword evidence="1" id="KW-0472">Membrane</keyword>
<dbReference type="RefSeq" id="WP_007287126.1">
    <property type="nucleotide sequence ID" value="NZ_BAABXU010000001.1"/>
</dbReference>
<dbReference type="EMBL" id="JAJBMB010000001">
    <property type="protein sequence ID" value="MCB5444981.1"/>
    <property type="molecule type" value="Genomic_DNA"/>
</dbReference>
<reference evidence="2 4" key="2">
    <citation type="submission" date="2021-10" db="EMBL/GenBank/DDBJ databases">
        <title>Collection of gut derived symbiotic bacterial strains cultured from healthy donors.</title>
        <authorList>
            <person name="Lin H."/>
            <person name="Littmann E."/>
            <person name="Claire K."/>
            <person name="Pamer E."/>
        </authorList>
    </citation>
    <scope>NUCLEOTIDE SEQUENCE [LARGE SCALE GENOMIC DNA]</scope>
    <source>
        <strain evidence="2 4">MSK.17.68</strain>
    </source>
</reference>
<evidence type="ECO:0000256" key="1">
    <source>
        <dbReference type="SAM" id="Phobius"/>
    </source>
</evidence>
<dbReference type="AlphaFoldDB" id="A0A6N3CFD3"/>
<keyword evidence="4" id="KW-1185">Reference proteome</keyword>
<gene>
    <name evidence="3" type="ORF">IBLFYP30_01880</name>
    <name evidence="2" type="ORF">LIP50_02055</name>
</gene>
<dbReference type="Proteomes" id="UP001299409">
    <property type="component" value="Unassembled WGS sequence"/>
</dbReference>
<protein>
    <submittedName>
        <fullName evidence="3">Uncharacterized protein</fullName>
    </submittedName>
</protein>
<dbReference type="GeneID" id="89564947"/>
<accession>A0A6N3CFD3</accession>
<proteinExistence type="predicted"/>